<dbReference type="Proteomes" id="UP000664332">
    <property type="component" value="Unassembled WGS sequence"/>
</dbReference>
<protein>
    <submittedName>
        <fullName evidence="1">Uncharacterized protein</fullName>
    </submittedName>
</protein>
<evidence type="ECO:0000313" key="2">
    <source>
        <dbReference type="Proteomes" id="UP000664332"/>
    </source>
</evidence>
<gene>
    <name evidence="1" type="ORF">JZY06_06775</name>
</gene>
<comment type="caution">
    <text evidence="1">The sequence shown here is derived from an EMBL/GenBank/DDBJ whole genome shotgun (WGS) entry which is preliminary data.</text>
</comment>
<dbReference type="RefSeq" id="WP_207278805.1">
    <property type="nucleotide sequence ID" value="NZ_JAFLEQ010000011.1"/>
</dbReference>
<reference evidence="1" key="1">
    <citation type="submission" date="2021-03" db="EMBL/GenBank/DDBJ databases">
        <authorList>
            <person name="Sun Q."/>
        </authorList>
    </citation>
    <scope>NUCLEOTIDE SEQUENCE</scope>
    <source>
        <strain evidence="1">CCM 8862</strain>
    </source>
</reference>
<dbReference type="AlphaFoldDB" id="A0A939IXC3"/>
<organism evidence="1 2">
    <name type="scientific">Corynebacterium mendelii</name>
    <dbReference type="NCBI Taxonomy" id="2765362"/>
    <lineage>
        <taxon>Bacteria</taxon>
        <taxon>Bacillati</taxon>
        <taxon>Actinomycetota</taxon>
        <taxon>Actinomycetes</taxon>
        <taxon>Mycobacteriales</taxon>
        <taxon>Corynebacteriaceae</taxon>
        <taxon>Corynebacterium</taxon>
    </lineage>
</organism>
<keyword evidence="2" id="KW-1185">Reference proteome</keyword>
<dbReference type="EMBL" id="JAFLEQ010000011">
    <property type="protein sequence ID" value="MBN9644315.1"/>
    <property type="molecule type" value="Genomic_DNA"/>
</dbReference>
<proteinExistence type="predicted"/>
<evidence type="ECO:0000313" key="1">
    <source>
        <dbReference type="EMBL" id="MBN9644315.1"/>
    </source>
</evidence>
<sequence length="106" mass="11006">MTSSSPTGPAAAVTGATGQQYPRVCMVDDLVAVAERVCGRYGAVITDHAALAAAAAVPAARINGVFVHRDLRTAAWALAETIEKLAPLDRANDVFAVIAARVYLAR</sequence>
<name>A0A939IXC3_9CORY</name>
<accession>A0A939IXC3</accession>